<evidence type="ECO:0000313" key="1">
    <source>
        <dbReference type="EMBL" id="KAK5858279.1"/>
    </source>
</evidence>
<keyword evidence="2" id="KW-1185">Reference proteome</keyword>
<dbReference type="EMBL" id="JAUZQC010000015">
    <property type="protein sequence ID" value="KAK5858279.1"/>
    <property type="molecule type" value="Genomic_DNA"/>
</dbReference>
<gene>
    <name evidence="1" type="ORF">PBY51_002432</name>
</gene>
<comment type="caution">
    <text evidence="1">The sequence shown here is derived from an EMBL/GenBank/DDBJ whole genome shotgun (WGS) entry which is preliminary data.</text>
</comment>
<proteinExistence type="predicted"/>
<organism evidence="1 2">
    <name type="scientific">Eleginops maclovinus</name>
    <name type="common">Patagonian blennie</name>
    <name type="synonym">Eleginus maclovinus</name>
    <dbReference type="NCBI Taxonomy" id="56733"/>
    <lineage>
        <taxon>Eukaryota</taxon>
        <taxon>Metazoa</taxon>
        <taxon>Chordata</taxon>
        <taxon>Craniata</taxon>
        <taxon>Vertebrata</taxon>
        <taxon>Euteleostomi</taxon>
        <taxon>Actinopterygii</taxon>
        <taxon>Neopterygii</taxon>
        <taxon>Teleostei</taxon>
        <taxon>Neoteleostei</taxon>
        <taxon>Acanthomorphata</taxon>
        <taxon>Eupercaria</taxon>
        <taxon>Perciformes</taxon>
        <taxon>Notothenioidei</taxon>
        <taxon>Eleginopidae</taxon>
        <taxon>Eleginops</taxon>
    </lineage>
</organism>
<accession>A0AAN7XCX5</accession>
<evidence type="ECO:0000313" key="2">
    <source>
        <dbReference type="Proteomes" id="UP001346869"/>
    </source>
</evidence>
<sequence length="78" mass="8963">MKVRRCFNRSQCDTMLRTKAACTRCHALVSCEEIEKGNTDLQTVTFHSDTQGLTVLITWFHKELLGHYPPNPQSIIEL</sequence>
<protein>
    <submittedName>
        <fullName evidence="1">Uncharacterized protein</fullName>
    </submittedName>
</protein>
<dbReference type="Proteomes" id="UP001346869">
    <property type="component" value="Unassembled WGS sequence"/>
</dbReference>
<reference evidence="1 2" key="1">
    <citation type="journal article" date="2023" name="Genes (Basel)">
        <title>Chromosome-Level Genome Assembly and Circadian Gene Repertoire of the Patagonia Blennie Eleginops maclovinus-The Closest Ancestral Proxy of Antarctic Cryonotothenioids.</title>
        <authorList>
            <person name="Cheng C.C."/>
            <person name="Rivera-Colon A.G."/>
            <person name="Minhas B.F."/>
            <person name="Wilson L."/>
            <person name="Rayamajhi N."/>
            <person name="Vargas-Chacoff L."/>
            <person name="Catchen J.M."/>
        </authorList>
    </citation>
    <scope>NUCLEOTIDE SEQUENCE [LARGE SCALE GENOMIC DNA]</scope>
    <source>
        <strain evidence="1">JMC-PN-2008</strain>
    </source>
</reference>
<name>A0AAN7XCX5_ELEMC</name>
<dbReference type="AlphaFoldDB" id="A0AAN7XCX5"/>
<reference evidence="1 2" key="2">
    <citation type="journal article" date="2023" name="Mol. Biol. Evol.">
        <title>Genomics of Secondarily Temperate Adaptation in the Only Non-Antarctic Icefish.</title>
        <authorList>
            <person name="Rivera-Colon A.G."/>
            <person name="Rayamajhi N."/>
            <person name="Minhas B.F."/>
            <person name="Madrigal G."/>
            <person name="Bilyk K.T."/>
            <person name="Yoon V."/>
            <person name="Hune M."/>
            <person name="Gregory S."/>
            <person name="Cheng C.H.C."/>
            <person name="Catchen J.M."/>
        </authorList>
    </citation>
    <scope>NUCLEOTIDE SEQUENCE [LARGE SCALE GENOMIC DNA]</scope>
    <source>
        <strain evidence="1">JMC-PN-2008</strain>
    </source>
</reference>